<accession>A0A9D4JX40</accession>
<dbReference type="InterPro" id="IPR009057">
    <property type="entry name" value="Homeodomain-like_sf"/>
</dbReference>
<evidence type="ECO:0008006" key="4">
    <source>
        <dbReference type="Google" id="ProtNLM"/>
    </source>
</evidence>
<dbReference type="Proteomes" id="UP000828390">
    <property type="component" value="Unassembled WGS sequence"/>
</dbReference>
<feature type="signal peptide" evidence="1">
    <location>
        <begin position="1"/>
        <end position="23"/>
    </location>
</feature>
<protein>
    <recommendedName>
        <fullName evidence="4">HTH psq-type domain-containing protein</fullName>
    </recommendedName>
</protein>
<dbReference type="SUPFAM" id="SSF46689">
    <property type="entry name" value="Homeodomain-like"/>
    <property type="match status" value="1"/>
</dbReference>
<sequence length="118" mass="12881">MQLIAEWSLSLSLLLQFLIQAKQKHLKRRVQKNGLYSPTALINANMLVNDAGFSVRKAAACCNVPESTLRDRLLGHVNIDTVAAGIGGFCVTSQEGFSVTKNRLAVNFSITANYIVSE</sequence>
<keyword evidence="1" id="KW-0732">Signal</keyword>
<comment type="caution">
    <text evidence="2">The sequence shown here is derived from an EMBL/GenBank/DDBJ whole genome shotgun (WGS) entry which is preliminary data.</text>
</comment>
<reference evidence="2" key="1">
    <citation type="journal article" date="2019" name="bioRxiv">
        <title>The Genome of the Zebra Mussel, Dreissena polymorpha: A Resource for Invasive Species Research.</title>
        <authorList>
            <person name="McCartney M.A."/>
            <person name="Auch B."/>
            <person name="Kono T."/>
            <person name="Mallez S."/>
            <person name="Zhang Y."/>
            <person name="Obille A."/>
            <person name="Becker A."/>
            <person name="Abrahante J.E."/>
            <person name="Garbe J."/>
            <person name="Badalamenti J.P."/>
            <person name="Herman A."/>
            <person name="Mangelson H."/>
            <person name="Liachko I."/>
            <person name="Sullivan S."/>
            <person name="Sone E.D."/>
            <person name="Koren S."/>
            <person name="Silverstein K.A.T."/>
            <person name="Beckman K.B."/>
            <person name="Gohl D.M."/>
        </authorList>
    </citation>
    <scope>NUCLEOTIDE SEQUENCE</scope>
    <source>
        <strain evidence="2">Duluth1</strain>
        <tissue evidence="2">Whole animal</tissue>
    </source>
</reference>
<name>A0A9D4JX40_DREPO</name>
<keyword evidence="3" id="KW-1185">Reference proteome</keyword>
<dbReference type="AlphaFoldDB" id="A0A9D4JX40"/>
<organism evidence="2 3">
    <name type="scientific">Dreissena polymorpha</name>
    <name type="common">Zebra mussel</name>
    <name type="synonym">Mytilus polymorpha</name>
    <dbReference type="NCBI Taxonomy" id="45954"/>
    <lineage>
        <taxon>Eukaryota</taxon>
        <taxon>Metazoa</taxon>
        <taxon>Spiralia</taxon>
        <taxon>Lophotrochozoa</taxon>
        <taxon>Mollusca</taxon>
        <taxon>Bivalvia</taxon>
        <taxon>Autobranchia</taxon>
        <taxon>Heteroconchia</taxon>
        <taxon>Euheterodonta</taxon>
        <taxon>Imparidentia</taxon>
        <taxon>Neoheterodontei</taxon>
        <taxon>Myida</taxon>
        <taxon>Dreissenoidea</taxon>
        <taxon>Dreissenidae</taxon>
        <taxon>Dreissena</taxon>
    </lineage>
</organism>
<proteinExistence type="predicted"/>
<evidence type="ECO:0000313" key="3">
    <source>
        <dbReference type="Proteomes" id="UP000828390"/>
    </source>
</evidence>
<evidence type="ECO:0000313" key="2">
    <source>
        <dbReference type="EMBL" id="KAH3827960.1"/>
    </source>
</evidence>
<dbReference type="EMBL" id="JAIWYP010000005">
    <property type="protein sequence ID" value="KAH3827960.1"/>
    <property type="molecule type" value="Genomic_DNA"/>
</dbReference>
<evidence type="ECO:0000256" key="1">
    <source>
        <dbReference type="SAM" id="SignalP"/>
    </source>
</evidence>
<reference evidence="2" key="2">
    <citation type="submission" date="2020-11" db="EMBL/GenBank/DDBJ databases">
        <authorList>
            <person name="McCartney M.A."/>
            <person name="Auch B."/>
            <person name="Kono T."/>
            <person name="Mallez S."/>
            <person name="Becker A."/>
            <person name="Gohl D.M."/>
            <person name="Silverstein K.A.T."/>
            <person name="Koren S."/>
            <person name="Bechman K.B."/>
            <person name="Herman A."/>
            <person name="Abrahante J.E."/>
            <person name="Garbe J."/>
        </authorList>
    </citation>
    <scope>NUCLEOTIDE SEQUENCE</scope>
    <source>
        <strain evidence="2">Duluth1</strain>
        <tissue evidence="2">Whole animal</tissue>
    </source>
</reference>
<gene>
    <name evidence="2" type="ORF">DPMN_129906</name>
</gene>
<feature type="chain" id="PRO_5038614553" description="HTH psq-type domain-containing protein" evidence="1">
    <location>
        <begin position="24"/>
        <end position="118"/>
    </location>
</feature>